<proteinExistence type="inferred from homology"/>
<dbReference type="InterPro" id="IPR038460">
    <property type="entry name" value="AcetylCoA_hyd_C_sf"/>
</dbReference>
<name>H5XUX4_9FIRM</name>
<dbReference type="HAMAP" id="MF_03228">
    <property type="entry name" value="But_CoA_trans"/>
    <property type="match status" value="1"/>
</dbReference>
<feature type="active site" description="5-glutamyl coenzyme A thioester intermediate" evidence="3">
    <location>
        <position position="268"/>
    </location>
</feature>
<dbReference type="EMBL" id="CM001441">
    <property type="protein sequence ID" value="EHQ89426.1"/>
    <property type="molecule type" value="Genomic_DNA"/>
</dbReference>
<keyword evidence="6" id="KW-0378">Hydrolase</keyword>
<dbReference type="InterPro" id="IPR003702">
    <property type="entry name" value="ActCoA_hydro_N"/>
</dbReference>
<dbReference type="Pfam" id="PF02550">
    <property type="entry name" value="AcetylCoA_hydro"/>
    <property type="match status" value="1"/>
</dbReference>
<dbReference type="EC" id="2.8.3.-" evidence="3"/>
<evidence type="ECO:0000256" key="2">
    <source>
        <dbReference type="ARBA" id="ARBA00022679"/>
    </source>
</evidence>
<sequence>MPSWKKENRNLKANKVSLDWSEVNMSYLQEYRSKLRSAAEAVKVVKSGDTVHYGEFAMASHVLDEALAQRKDELYDVVIRTVSNLFPPKTVLSDPEKEHFILHESFMSGATRKLHDQDMGYHLPITYHECGSYYGLGTIPVDVALLKVAPMDKHGYFNLGVSNSVTPNVLAVAKKVIVEVNTSIPRCLGGVKEAVHISKVDFIVEGDNKPLIEIPPARVSEADKAIAALIMEKIEDGACLQLGIGGMPNTIGKLIAESDLKDIGIHTEMLVESMVDMYEAGKITGARKTLDQGKIVYTFAMGTQRLYDFMDDNPACASFPADYTNNPYIIAQNDKVVSINNSLEIDLYGQICSESSGIRQISGTGGQLDFHFGAYKSKGGKGFICLSSTTTNKNGELISRIKPILTPGGIATVPRSLISYVVTEYGITKILKGLSTWERAEELIKVAHPDFRDELIKEAQKNKIWRRSNKIV</sequence>
<comment type="pathway">
    <text evidence="3">Lipid metabolism; butanoate metabolism.</text>
</comment>
<feature type="binding site" evidence="3">
    <location>
        <begin position="243"/>
        <end position="247"/>
    </location>
    <ligand>
        <name>CoA</name>
        <dbReference type="ChEBI" id="CHEBI:57287"/>
    </ligand>
</feature>
<keyword evidence="3" id="KW-0963">Cytoplasm</keyword>
<comment type="subcellular location">
    <subcellularLocation>
        <location evidence="3">Cytoplasm</location>
    </subcellularLocation>
</comment>
<evidence type="ECO:0000313" key="7">
    <source>
        <dbReference type="Proteomes" id="UP000005104"/>
    </source>
</evidence>
<dbReference type="GO" id="GO:0005737">
    <property type="term" value="C:cytoplasm"/>
    <property type="evidence" value="ECO:0007669"/>
    <property type="project" value="UniProtKB-SubCell"/>
</dbReference>
<dbReference type="Gene3D" id="3.40.1080.20">
    <property type="entry name" value="Acetyl-CoA hydrolase/transferase C-terminal domain"/>
    <property type="match status" value="1"/>
</dbReference>
<feature type="binding site" evidence="3">
    <location>
        <position position="366"/>
    </location>
    <ligand>
        <name>CoA</name>
        <dbReference type="ChEBI" id="CHEBI:57287"/>
    </ligand>
</feature>
<dbReference type="HOGENOM" id="CLU_030703_1_0_9"/>
<dbReference type="Gene3D" id="3.40.1080.10">
    <property type="entry name" value="Glutaconate Coenzyme A-transferase"/>
    <property type="match status" value="1"/>
</dbReference>
<comment type="similarity">
    <text evidence="1 3">Belongs to the acetyl-CoA hydrolase/transferase family.</text>
</comment>
<dbReference type="UniPathway" id="UPA00863"/>
<evidence type="ECO:0000259" key="4">
    <source>
        <dbReference type="Pfam" id="PF02550"/>
    </source>
</evidence>
<dbReference type="PANTHER" id="PTHR21432">
    <property type="entry name" value="ACETYL-COA HYDROLASE-RELATED"/>
    <property type="match status" value="1"/>
</dbReference>
<dbReference type="GO" id="GO:0006083">
    <property type="term" value="P:acetate metabolic process"/>
    <property type="evidence" value="ECO:0007669"/>
    <property type="project" value="InterPro"/>
</dbReference>
<dbReference type="InterPro" id="IPR023990">
    <property type="entry name" value="Butryl-CoA_acetate_CoA_Tfrase"/>
</dbReference>
<dbReference type="SUPFAM" id="SSF100950">
    <property type="entry name" value="NagB/RpiA/CoA transferase-like"/>
    <property type="match status" value="2"/>
</dbReference>
<evidence type="ECO:0000313" key="6">
    <source>
        <dbReference type="EMBL" id="EHQ89426.1"/>
    </source>
</evidence>
<feature type="domain" description="Acetyl-CoA hydrolase/transferase N-terminal" evidence="4">
    <location>
        <begin position="29"/>
        <end position="210"/>
    </location>
</feature>
<evidence type="ECO:0000259" key="5">
    <source>
        <dbReference type="Pfam" id="PF13336"/>
    </source>
</evidence>
<keyword evidence="2 3" id="KW-0808">Transferase</keyword>
<dbReference type="InterPro" id="IPR026888">
    <property type="entry name" value="AcetylCoA_hyd_C"/>
</dbReference>
<organism evidence="6 7">
    <name type="scientific">Desulfosporosinus youngiae DSM 17734</name>
    <dbReference type="NCBI Taxonomy" id="768710"/>
    <lineage>
        <taxon>Bacteria</taxon>
        <taxon>Bacillati</taxon>
        <taxon>Bacillota</taxon>
        <taxon>Clostridia</taxon>
        <taxon>Eubacteriales</taxon>
        <taxon>Desulfitobacteriaceae</taxon>
        <taxon>Desulfosporosinus</taxon>
    </lineage>
</organism>
<dbReference type="GO" id="GO:0016787">
    <property type="term" value="F:hydrolase activity"/>
    <property type="evidence" value="ECO:0007669"/>
    <property type="project" value="UniProtKB-KW"/>
</dbReference>
<dbReference type="Pfam" id="PF13336">
    <property type="entry name" value="AcetylCoA_hyd_C"/>
    <property type="match status" value="1"/>
</dbReference>
<keyword evidence="3" id="KW-0276">Fatty acid metabolism</keyword>
<accession>H5XUX4</accession>
<dbReference type="AlphaFoldDB" id="H5XUX4"/>
<gene>
    <name evidence="6" type="ORF">DesyoDRAFT_2346</name>
</gene>
<dbReference type="eggNOG" id="COG0427">
    <property type="taxonomic scope" value="Bacteria"/>
</dbReference>
<dbReference type="GO" id="GO:0006084">
    <property type="term" value="P:acetyl-CoA metabolic process"/>
    <property type="evidence" value="ECO:0007669"/>
    <property type="project" value="UniProtKB-UniRule"/>
</dbReference>
<evidence type="ECO:0000256" key="3">
    <source>
        <dbReference type="HAMAP-Rule" id="MF_03228"/>
    </source>
</evidence>
<dbReference type="InterPro" id="IPR046433">
    <property type="entry name" value="ActCoA_hydro"/>
</dbReference>
<protein>
    <recommendedName>
        <fullName evidence="3">Probable butyrate:acetyl-CoA coenzyme A-transferase</fullName>
        <shortName evidence="3">Butyrate CoA-transferase</shortName>
        <ecNumber evidence="3">2.8.3.-</ecNumber>
    </recommendedName>
</protein>
<dbReference type="GO" id="GO:0019605">
    <property type="term" value="P:butyrate metabolic process"/>
    <property type="evidence" value="ECO:0007669"/>
    <property type="project" value="UniProtKB-UniRule"/>
</dbReference>
<dbReference type="STRING" id="768710.DesyoDRAFT_2346"/>
<dbReference type="InterPro" id="IPR037171">
    <property type="entry name" value="NagB/RpiA_transferase-like"/>
</dbReference>
<keyword evidence="7" id="KW-1185">Reference proteome</keyword>
<dbReference type="PANTHER" id="PTHR21432:SF20">
    <property type="entry name" value="ACETYL-COA HYDROLASE"/>
    <property type="match status" value="1"/>
</dbReference>
<reference evidence="6 7" key="1">
    <citation type="submission" date="2011-11" db="EMBL/GenBank/DDBJ databases">
        <title>The Noncontiguous Finished genome of Desulfosporosinus youngiae DSM 17734.</title>
        <authorList>
            <consortium name="US DOE Joint Genome Institute (JGI-PGF)"/>
            <person name="Lucas S."/>
            <person name="Han J."/>
            <person name="Lapidus A."/>
            <person name="Cheng J.-F."/>
            <person name="Goodwin L."/>
            <person name="Pitluck S."/>
            <person name="Peters L."/>
            <person name="Ovchinnikova G."/>
            <person name="Lu M."/>
            <person name="Land M.L."/>
            <person name="Hauser L."/>
            <person name="Pester M."/>
            <person name="Spring S."/>
            <person name="Ollivier B."/>
            <person name="Rattei T."/>
            <person name="Klenk H.-P."/>
            <person name="Wagner M."/>
            <person name="Loy A."/>
            <person name="Woyke T.J."/>
        </authorList>
    </citation>
    <scope>NUCLEOTIDE SEQUENCE [LARGE SCALE GENOMIC DNA]</scope>
    <source>
        <strain evidence="6 7">DSM 17734</strain>
    </source>
</reference>
<feature type="domain" description="Acetyl-CoA hydrolase/transferase C-terminal" evidence="5">
    <location>
        <begin position="302"/>
        <end position="459"/>
    </location>
</feature>
<evidence type="ECO:0000256" key="1">
    <source>
        <dbReference type="ARBA" id="ARBA00009632"/>
    </source>
</evidence>
<dbReference type="Gene3D" id="3.30.750.70">
    <property type="entry name" value="4-hydroxybutyrate coenzyme like domains"/>
    <property type="match status" value="1"/>
</dbReference>
<dbReference type="Proteomes" id="UP000005104">
    <property type="component" value="Chromosome"/>
</dbReference>
<comment type="function">
    <text evidence="3">Coenzyme A-transferase that converts butyrate to butyryl-CoA.</text>
</comment>
<comment type="catalytic activity">
    <reaction evidence="3">
        <text>butanoate + acetyl-CoA = butanoyl-CoA + acetate</text>
        <dbReference type="Rhea" id="RHEA:30071"/>
        <dbReference type="ChEBI" id="CHEBI:17968"/>
        <dbReference type="ChEBI" id="CHEBI:30089"/>
        <dbReference type="ChEBI" id="CHEBI:57288"/>
        <dbReference type="ChEBI" id="CHEBI:57371"/>
    </reaction>
</comment>
<keyword evidence="3" id="KW-0443">Lipid metabolism</keyword>
<dbReference type="GO" id="GO:0008775">
    <property type="term" value="F:acetate CoA-transferase activity"/>
    <property type="evidence" value="ECO:0007669"/>
    <property type="project" value="InterPro"/>
</dbReference>
<feature type="binding site" evidence="3">
    <location>
        <position position="343"/>
    </location>
    <ligand>
        <name>CoA</name>
        <dbReference type="ChEBI" id="CHEBI:57287"/>
    </ligand>
</feature>